<dbReference type="InterPro" id="IPR019791">
    <property type="entry name" value="Haem_peroxidase_animal"/>
</dbReference>
<evidence type="ECO:0000256" key="10">
    <source>
        <dbReference type="ARBA" id="ARBA00022837"/>
    </source>
</evidence>
<dbReference type="GO" id="GO:0005509">
    <property type="term" value="F:calcium ion binding"/>
    <property type="evidence" value="ECO:0007669"/>
    <property type="project" value="InterPro"/>
</dbReference>
<dbReference type="Pfam" id="PF08022">
    <property type="entry name" value="FAD_binding_8"/>
    <property type="match status" value="1"/>
</dbReference>
<feature type="domain" description="FAD-binding FR-type" evidence="23">
    <location>
        <begin position="1238"/>
        <end position="1345"/>
    </location>
</feature>
<dbReference type="InterPro" id="IPR017927">
    <property type="entry name" value="FAD-bd_FR_type"/>
</dbReference>
<dbReference type="GO" id="GO:0042742">
    <property type="term" value="P:defense response to bacterium"/>
    <property type="evidence" value="ECO:0007669"/>
    <property type="project" value="UniProtKB-ARBA"/>
</dbReference>
<feature type="chain" id="PRO_5012980850" description="NAD(P)H oxidase (H2O2-forming)" evidence="21">
    <location>
        <begin position="24"/>
        <end position="1523"/>
    </location>
</feature>
<dbReference type="InterPro" id="IPR010255">
    <property type="entry name" value="Haem_peroxidase_sf"/>
</dbReference>
<dbReference type="PROSITE" id="PS50222">
    <property type="entry name" value="EF_HAND_2"/>
    <property type="match status" value="2"/>
</dbReference>
<dbReference type="Gene3D" id="3.40.50.80">
    <property type="entry name" value="Nucleotide-binding domain of ferredoxin-NADP reductase (FNR) module"/>
    <property type="match status" value="1"/>
</dbReference>
<feature type="domain" description="EF-hand" evidence="22">
    <location>
        <begin position="872"/>
        <end position="907"/>
    </location>
</feature>
<dbReference type="SMART" id="SM00054">
    <property type="entry name" value="EFh"/>
    <property type="match status" value="2"/>
</dbReference>
<proteinExistence type="inferred from homology"/>
<keyword evidence="13" id="KW-0560">Oxidoreductase</keyword>
<dbReference type="EMBL" id="MTYJ01000128">
    <property type="protein sequence ID" value="OQV13223.1"/>
    <property type="molecule type" value="Genomic_DNA"/>
</dbReference>
<keyword evidence="19" id="KW-0349">Heme</keyword>
<dbReference type="FunFam" id="3.40.50.80:FF:000020">
    <property type="entry name" value="Dual oxidase 1"/>
    <property type="match status" value="1"/>
</dbReference>
<dbReference type="GO" id="GO:0016175">
    <property type="term" value="F:superoxide-generating NAD(P)H oxidase activity"/>
    <property type="evidence" value="ECO:0007669"/>
    <property type="project" value="UniProtKB-ARBA"/>
</dbReference>
<evidence type="ECO:0000256" key="3">
    <source>
        <dbReference type="ARBA" id="ARBA00012698"/>
    </source>
</evidence>
<evidence type="ECO:0000256" key="12">
    <source>
        <dbReference type="ARBA" id="ARBA00022989"/>
    </source>
</evidence>
<dbReference type="SUPFAM" id="SSF48113">
    <property type="entry name" value="Heme-dependent peroxidases"/>
    <property type="match status" value="1"/>
</dbReference>
<feature type="transmembrane region" description="Helical" evidence="20">
    <location>
        <begin position="1059"/>
        <end position="1080"/>
    </location>
</feature>
<dbReference type="GO" id="GO:0006979">
    <property type="term" value="P:response to oxidative stress"/>
    <property type="evidence" value="ECO:0007669"/>
    <property type="project" value="InterPro"/>
</dbReference>
<keyword evidence="21" id="KW-0732">Signal</keyword>
<evidence type="ECO:0000256" key="8">
    <source>
        <dbReference type="ARBA" id="ARBA00022737"/>
    </source>
</evidence>
<keyword evidence="9" id="KW-0274">FAD</keyword>
<evidence type="ECO:0000256" key="11">
    <source>
        <dbReference type="ARBA" id="ARBA00022857"/>
    </source>
</evidence>
<feature type="transmembrane region" description="Helical" evidence="20">
    <location>
        <begin position="1015"/>
        <end position="1039"/>
    </location>
</feature>
<dbReference type="InterPro" id="IPR002048">
    <property type="entry name" value="EF_hand_dom"/>
</dbReference>
<dbReference type="SUPFAM" id="SSF47473">
    <property type="entry name" value="EF-hand"/>
    <property type="match status" value="1"/>
</dbReference>
<evidence type="ECO:0000256" key="7">
    <source>
        <dbReference type="ARBA" id="ARBA00022723"/>
    </source>
</evidence>
<dbReference type="PROSITE" id="PS51384">
    <property type="entry name" value="FAD_FR"/>
    <property type="match status" value="1"/>
</dbReference>
<comment type="catalytic activity">
    <reaction evidence="18">
        <text>NADPH + O2 + H(+) = H2O2 + NADP(+)</text>
        <dbReference type="Rhea" id="RHEA:11260"/>
        <dbReference type="ChEBI" id="CHEBI:15378"/>
        <dbReference type="ChEBI" id="CHEBI:15379"/>
        <dbReference type="ChEBI" id="CHEBI:16240"/>
        <dbReference type="ChEBI" id="CHEBI:57783"/>
        <dbReference type="ChEBI" id="CHEBI:58349"/>
        <dbReference type="EC" id="1.6.3.1"/>
    </reaction>
</comment>
<feature type="signal peptide" evidence="21">
    <location>
        <begin position="1"/>
        <end position="23"/>
    </location>
</feature>
<feature type="transmembrane region" description="Helical" evidence="20">
    <location>
        <begin position="1194"/>
        <end position="1211"/>
    </location>
</feature>
<evidence type="ECO:0000259" key="22">
    <source>
        <dbReference type="PROSITE" id="PS50222"/>
    </source>
</evidence>
<evidence type="ECO:0000256" key="6">
    <source>
        <dbReference type="ARBA" id="ARBA00022692"/>
    </source>
</evidence>
<feature type="transmembrane region" description="Helical" evidence="20">
    <location>
        <begin position="595"/>
        <end position="617"/>
    </location>
</feature>
<evidence type="ECO:0000313" key="24">
    <source>
        <dbReference type="EMBL" id="OQV13223.1"/>
    </source>
</evidence>
<dbReference type="GO" id="GO:0004601">
    <property type="term" value="F:peroxidase activity"/>
    <property type="evidence" value="ECO:0007669"/>
    <property type="project" value="UniProtKB-KW"/>
</dbReference>
<evidence type="ECO:0000256" key="15">
    <source>
        <dbReference type="ARBA" id="ARBA00023180"/>
    </source>
</evidence>
<dbReference type="GO" id="GO:0042335">
    <property type="term" value="P:cuticle development"/>
    <property type="evidence" value="ECO:0007669"/>
    <property type="project" value="UniProtKB-ARBA"/>
</dbReference>
<dbReference type="InterPro" id="IPR039261">
    <property type="entry name" value="FNR_nucleotide-bd"/>
</dbReference>
<dbReference type="SUPFAM" id="SSF63380">
    <property type="entry name" value="Riboflavin synthase domain-like"/>
    <property type="match status" value="1"/>
</dbReference>
<keyword evidence="14 20" id="KW-0472">Membrane</keyword>
<dbReference type="GO" id="GO:0020037">
    <property type="term" value="F:heme binding"/>
    <property type="evidence" value="ECO:0007669"/>
    <property type="project" value="InterPro"/>
</dbReference>
<dbReference type="Pfam" id="PF08030">
    <property type="entry name" value="NAD_binding_6"/>
    <property type="match status" value="1"/>
</dbReference>
<evidence type="ECO:0000313" key="25">
    <source>
        <dbReference type="Proteomes" id="UP000192578"/>
    </source>
</evidence>
<evidence type="ECO:0000256" key="14">
    <source>
        <dbReference type="ARBA" id="ARBA00023136"/>
    </source>
</evidence>
<dbReference type="SUPFAM" id="SSF52343">
    <property type="entry name" value="Ferredoxin reductase-like, C-terminal NADP-linked domain"/>
    <property type="match status" value="1"/>
</dbReference>
<dbReference type="InterPro" id="IPR013130">
    <property type="entry name" value="Fe3_Rdtase_TM_dom"/>
</dbReference>
<evidence type="ECO:0000256" key="18">
    <source>
        <dbReference type="ARBA" id="ARBA00048762"/>
    </source>
</evidence>
<dbReference type="FunFam" id="2.40.30.10:FF:000059">
    <property type="entry name" value="dual oxidase isoform X1"/>
    <property type="match status" value="1"/>
</dbReference>
<dbReference type="SFLD" id="SFLDG01169">
    <property type="entry name" value="NADPH_oxidase_subgroup_(NOX)"/>
    <property type="match status" value="1"/>
</dbReference>
<keyword evidence="7 19" id="KW-0479">Metal-binding</keyword>
<keyword evidence="16" id="KW-0376">Hydrogen peroxide</keyword>
<dbReference type="PRINTS" id="PR00457">
    <property type="entry name" value="ANPEROXIDASE"/>
</dbReference>
<reference evidence="25" key="1">
    <citation type="submission" date="2017-01" db="EMBL/GenBank/DDBJ databases">
        <title>Comparative genomics of anhydrobiosis in the tardigrade Hypsibius dujardini.</title>
        <authorList>
            <person name="Yoshida Y."/>
            <person name="Koutsovoulos G."/>
            <person name="Laetsch D."/>
            <person name="Stevens L."/>
            <person name="Kumar S."/>
            <person name="Horikawa D."/>
            <person name="Ishino K."/>
            <person name="Komine S."/>
            <person name="Tomita M."/>
            <person name="Blaxter M."/>
            <person name="Arakawa K."/>
        </authorList>
    </citation>
    <scope>NUCLEOTIDE SEQUENCE [LARGE SCALE GENOMIC DNA]</scope>
    <source>
        <strain evidence="25">Z151</strain>
    </source>
</reference>
<dbReference type="InterPro" id="IPR013121">
    <property type="entry name" value="Fe_red_NAD-bd_6"/>
</dbReference>
<dbReference type="Gene3D" id="2.40.30.10">
    <property type="entry name" value="Translation factors"/>
    <property type="match status" value="1"/>
</dbReference>
<dbReference type="GO" id="GO:0042744">
    <property type="term" value="P:hydrogen peroxide catabolic process"/>
    <property type="evidence" value="ECO:0007669"/>
    <property type="project" value="UniProtKB-KW"/>
</dbReference>
<dbReference type="InterPro" id="IPR037120">
    <property type="entry name" value="Haem_peroxidase_sf_animal"/>
</dbReference>
<feature type="transmembrane region" description="Helical" evidence="20">
    <location>
        <begin position="1148"/>
        <end position="1174"/>
    </location>
</feature>
<protein>
    <recommendedName>
        <fullName evidence="3">NAD(P)H oxidase (H2O2-forming)</fullName>
        <ecNumber evidence="3">1.6.3.1</ecNumber>
    </recommendedName>
</protein>
<evidence type="ECO:0000256" key="17">
    <source>
        <dbReference type="ARBA" id="ARBA00047455"/>
    </source>
</evidence>
<dbReference type="CDD" id="cd06186">
    <property type="entry name" value="NOX_Duox_like_FAD_NADP"/>
    <property type="match status" value="1"/>
</dbReference>
<sequence>MADQQYVFFAAYLLLLMMPTTEAGTWSTEYQRYDGWYNNLAHPDWGSVESHIIRKTATSYSDGVYMISKSAAKPSARLLSQHFMRGPDGQPSAKNRTTLLPFFGEFLAFDILQGMETGCPFEVLKIPIARCDASFDKECQGETAMPILRTRYDQKTGQSPNNPRAQTNMMSSWLDGSAIYSTKEIWLMSMRSWSNGTLNLNTSTNMPLFNTVNAPIANPAPSHLNKFLDSTRLYLLGDPRSNQHPPILAISILFYRFHNVMARKVQAEHPGWSDEEIFQQARRWVIGIIQNIALYEYLPAFLDVPIEAYRGYQADIHPGVADVFQAAAFRFGHTQIPAGIYVRDDKCNFKSTPDGYPAFRLCNTWFDSQVTVQEIGGIEPLIMGLASQIAEKEDAVIIDDLRDHIFGPMEFSRRDLAAVNVMRGRDYGLPDYNAARRAYKLNALSNWSDINKDLFIKKPEMVQKLQDLYQNEIDNVDLYVGGMLECDGNKPGPLFTQIIKEQFLRLRDADRFWFENTENPLFTPEEVAVIKSYRMYDVIIAATSIPPTAIQKDVFFWRDGDVCPQPSQMRGDMLEPCVSLGAINRDVFSGNEVPFLFTCALIGIIPMLSFLAAYILLKYRGRKRRKYIKHHQDQVYQHSLDDYRTNGALHVHSDQMTNNQEKGSEKVVATEWLHCNLSRPVKVKFASDGQVHVENRKGNRLRTITIKSVSAMMLEVTEDSTEDPLALLRIHKEHDLVLIFENMAIRRKFIEILTQFLKAHGKELVITPTSHEHIFTTAETKEKRQQRLERFFKIAYAQAFGIDKKERSAVEQKECEDAMNLKLTRVDFAEALAMKPTCVFIEKMFNCIDRQREGRISFQQFLQLIMHLSQGDEKARIKVLFDMCDSDRSGLIEPAQLFELLRSLLDMTASQKGAAGMDAVTWKLFEDFGLKGKKKLSFDDFFSLITDQTHDLSKVGLDFKGVHQTFFDPKAGRTVRHDFVLEPTADVSADNTLRGRVKALHAHLLTYIEEHKQQIFYLCVFYVAILGVWIERFSFYMFLNETSDLRKVMGVGIAITRGSAAAMSLAFSILLMTVCRNIITWIRDLACPYIPFDSAVTFHKVIALTGGFFALVHTIGHLINFYHVSTQPIEHLRCLFREMSFGPAPPSFAFWVFKTLTGLTGVLLVIVMSIMFVFALWPKIQQQAYRYFWLSHRFGYIAFYVLCILHGLPRLTGEAHFPWYLIVPTVFFVFDRLIGVKQTALELEVIESELLPSDVVHLKFTRPPDFVYRSGQWIRLFCTAFCPQEAHPFTLTTKPHDNYLSVHVKAQGIWTWKLREAFDTNLIAEERSLQPRLRIEGPFGGGNQDWYKYETVVMVGAGMGVTPYASILKDLVFGTSTNRFSGFHCKKVYFMWICPSHKPFEWFVETLHEIEKLDVTRVLEMHIFVTQFFNKFDLRTTMLYVCENHFQRLSKKSLFTGLKAINHFGRPDIPEFLRYVKNRHRHVATVGVLSCGPKTMTENVGNGCELVNRDRDFPRLVHHSENF</sequence>
<dbReference type="Proteomes" id="UP000192578">
    <property type="component" value="Unassembled WGS sequence"/>
</dbReference>
<feature type="binding site" description="axial binding residue" evidence="19">
    <location>
        <position position="333"/>
    </location>
    <ligand>
        <name>heme b</name>
        <dbReference type="ChEBI" id="CHEBI:60344"/>
    </ligand>
    <ligandPart>
        <name>Fe</name>
        <dbReference type="ChEBI" id="CHEBI:18248"/>
    </ligandPart>
</feature>
<keyword evidence="12 20" id="KW-1133">Transmembrane helix</keyword>
<keyword evidence="15" id="KW-0325">Glycoprotein</keyword>
<comment type="catalytic activity">
    <reaction evidence="17">
        <text>NADH + O2 + H(+) = H2O2 + NAD(+)</text>
        <dbReference type="Rhea" id="RHEA:11264"/>
        <dbReference type="ChEBI" id="CHEBI:15378"/>
        <dbReference type="ChEBI" id="CHEBI:15379"/>
        <dbReference type="ChEBI" id="CHEBI:16240"/>
        <dbReference type="ChEBI" id="CHEBI:57540"/>
        <dbReference type="ChEBI" id="CHEBI:57945"/>
        <dbReference type="EC" id="1.6.3.1"/>
    </reaction>
</comment>
<comment type="caution">
    <text evidence="24">The sequence shown here is derived from an EMBL/GenBank/DDBJ whole genome shotgun (WGS) entry which is preliminary data.</text>
</comment>
<gene>
    <name evidence="24" type="ORF">BV898_12547</name>
</gene>
<dbReference type="PANTHER" id="PTHR11475:SF144">
    <property type="entry name" value="NAD(P)H OXIDASE (H2O2-FORMING)"/>
    <property type="match status" value="1"/>
</dbReference>
<dbReference type="GO" id="GO:0016020">
    <property type="term" value="C:membrane"/>
    <property type="evidence" value="ECO:0007669"/>
    <property type="project" value="UniProtKB-SubCell"/>
</dbReference>
<dbReference type="Pfam" id="PF01794">
    <property type="entry name" value="Ferric_reduct"/>
    <property type="match status" value="1"/>
</dbReference>
<dbReference type="PANTHER" id="PTHR11475">
    <property type="entry name" value="OXIDASE/PEROXIDASE"/>
    <property type="match status" value="1"/>
</dbReference>
<comment type="similarity">
    <text evidence="2">In the N-terminal section; belongs to the peroxidase family.</text>
</comment>
<keyword evidence="10" id="KW-0106">Calcium</keyword>
<keyword evidence="25" id="KW-1185">Reference proteome</keyword>
<name>A0A1W0WDL5_HYPEX</name>
<evidence type="ECO:0000256" key="4">
    <source>
        <dbReference type="ARBA" id="ARBA00022559"/>
    </source>
</evidence>
<evidence type="ECO:0000256" key="9">
    <source>
        <dbReference type="ARBA" id="ARBA00022827"/>
    </source>
</evidence>
<dbReference type="GO" id="GO:0016174">
    <property type="term" value="F:NAD(P)H oxidase H2O2-forming activity"/>
    <property type="evidence" value="ECO:0007669"/>
    <property type="project" value="UniProtKB-EC"/>
</dbReference>
<evidence type="ECO:0000256" key="2">
    <source>
        <dbReference type="ARBA" id="ARBA00005644"/>
    </source>
</evidence>
<dbReference type="FunFam" id="1.10.640.10:FF:000004">
    <property type="entry name" value="Dual oxidase 2"/>
    <property type="match status" value="1"/>
</dbReference>
<dbReference type="GO" id="GO:0042303">
    <property type="term" value="P:molting cycle"/>
    <property type="evidence" value="ECO:0007669"/>
    <property type="project" value="UniProtKB-ARBA"/>
</dbReference>
<evidence type="ECO:0000256" key="19">
    <source>
        <dbReference type="PIRSR" id="PIRSR619791-2"/>
    </source>
</evidence>
<keyword evidence="4" id="KW-0575">Peroxidase</keyword>
<comment type="subcellular location">
    <subcellularLocation>
        <location evidence="1">Membrane</location>
        <topology evidence="1">Multi-pass membrane protein</topology>
    </subcellularLocation>
</comment>
<dbReference type="InterPro" id="IPR013112">
    <property type="entry name" value="FAD-bd_8"/>
</dbReference>
<dbReference type="Pfam" id="PF13499">
    <property type="entry name" value="EF-hand_7"/>
    <property type="match status" value="1"/>
</dbReference>
<dbReference type="Gene3D" id="1.10.238.10">
    <property type="entry name" value="EF-hand"/>
    <property type="match status" value="1"/>
</dbReference>
<accession>A0A1W0WDL5</accession>
<keyword evidence="8" id="KW-0677">Repeat</keyword>
<dbReference type="PROSITE" id="PS50292">
    <property type="entry name" value="PEROXIDASE_3"/>
    <property type="match status" value="1"/>
</dbReference>
<dbReference type="InterPro" id="IPR011992">
    <property type="entry name" value="EF-hand-dom_pair"/>
</dbReference>
<organism evidence="24 25">
    <name type="scientific">Hypsibius exemplaris</name>
    <name type="common">Freshwater tardigrade</name>
    <dbReference type="NCBI Taxonomy" id="2072580"/>
    <lineage>
        <taxon>Eukaryota</taxon>
        <taxon>Metazoa</taxon>
        <taxon>Ecdysozoa</taxon>
        <taxon>Tardigrada</taxon>
        <taxon>Eutardigrada</taxon>
        <taxon>Parachela</taxon>
        <taxon>Hypsibioidea</taxon>
        <taxon>Hypsibiidae</taxon>
        <taxon>Hypsibius</taxon>
    </lineage>
</organism>
<feature type="transmembrane region" description="Helical" evidence="20">
    <location>
        <begin position="1101"/>
        <end position="1122"/>
    </location>
</feature>
<keyword evidence="5" id="KW-0285">Flavoprotein</keyword>
<keyword evidence="11" id="KW-0521">NADP</keyword>
<dbReference type="InterPro" id="IPR017938">
    <property type="entry name" value="Riboflavin_synthase-like_b-brl"/>
</dbReference>
<evidence type="ECO:0000256" key="13">
    <source>
        <dbReference type="ARBA" id="ARBA00023002"/>
    </source>
</evidence>
<feature type="domain" description="EF-hand" evidence="22">
    <location>
        <begin position="841"/>
        <end position="871"/>
    </location>
</feature>
<dbReference type="EC" id="1.6.3.1" evidence="3"/>
<dbReference type="Pfam" id="PF03098">
    <property type="entry name" value="An_peroxidase"/>
    <property type="match status" value="1"/>
</dbReference>
<evidence type="ECO:0000256" key="16">
    <source>
        <dbReference type="ARBA" id="ARBA00023324"/>
    </source>
</evidence>
<keyword evidence="6 20" id="KW-0812">Transmembrane</keyword>
<evidence type="ECO:0000259" key="23">
    <source>
        <dbReference type="PROSITE" id="PS51384"/>
    </source>
</evidence>
<dbReference type="OrthoDB" id="6019201at2759"/>
<dbReference type="GO" id="GO:0009886">
    <property type="term" value="P:post-embryonic animal morphogenesis"/>
    <property type="evidence" value="ECO:0007669"/>
    <property type="project" value="UniProtKB-ARBA"/>
</dbReference>
<evidence type="ECO:0000256" key="1">
    <source>
        <dbReference type="ARBA" id="ARBA00004141"/>
    </source>
</evidence>
<keyword evidence="19" id="KW-0408">Iron</keyword>
<dbReference type="Gene3D" id="1.10.640.10">
    <property type="entry name" value="Haem peroxidase domain superfamily, animal type"/>
    <property type="match status" value="1"/>
</dbReference>
<evidence type="ECO:0000256" key="5">
    <source>
        <dbReference type="ARBA" id="ARBA00022630"/>
    </source>
</evidence>
<evidence type="ECO:0000256" key="21">
    <source>
        <dbReference type="SAM" id="SignalP"/>
    </source>
</evidence>
<evidence type="ECO:0000256" key="20">
    <source>
        <dbReference type="SAM" id="Phobius"/>
    </source>
</evidence>